<evidence type="ECO:0000256" key="10">
    <source>
        <dbReference type="ARBA" id="ARBA00023186"/>
    </source>
</evidence>
<dbReference type="InterPro" id="IPR013719">
    <property type="entry name" value="RTT106/SPT16-like_middle_dom"/>
</dbReference>
<evidence type="ECO:0000256" key="5">
    <source>
        <dbReference type="ARBA" id="ARBA00018462"/>
    </source>
</evidence>
<evidence type="ECO:0000256" key="12">
    <source>
        <dbReference type="SAM" id="MobiDB-lite"/>
    </source>
</evidence>
<keyword evidence="7" id="KW-0805">Transcription regulation</keyword>
<keyword evidence="10" id="KW-0143">Chaperone</keyword>
<comment type="caution">
    <text evidence="14">The sequence shown here is derived from an EMBL/GenBank/DDBJ whole genome shotgun (WGS) entry which is preliminary data.</text>
</comment>
<evidence type="ECO:0000256" key="9">
    <source>
        <dbReference type="ARBA" id="ARBA00023163"/>
    </source>
</evidence>
<dbReference type="SUPFAM" id="SSF50729">
    <property type="entry name" value="PH domain-like"/>
    <property type="match status" value="1"/>
</dbReference>
<dbReference type="InterPro" id="IPR050454">
    <property type="entry name" value="RTT106/SSRP1_HistChap/FACT"/>
</dbReference>
<dbReference type="GO" id="GO:0005634">
    <property type="term" value="C:nucleus"/>
    <property type="evidence" value="ECO:0007669"/>
    <property type="project" value="UniProtKB-SubCell"/>
</dbReference>
<evidence type="ECO:0000313" key="14">
    <source>
        <dbReference type="EMBL" id="GMM34360.1"/>
    </source>
</evidence>
<evidence type="ECO:0000256" key="2">
    <source>
        <dbReference type="ARBA" id="ARBA00004286"/>
    </source>
</evidence>
<dbReference type="EMBL" id="BTFZ01000002">
    <property type="protein sequence ID" value="GMM34360.1"/>
    <property type="molecule type" value="Genomic_DNA"/>
</dbReference>
<evidence type="ECO:0000256" key="7">
    <source>
        <dbReference type="ARBA" id="ARBA00023015"/>
    </source>
</evidence>
<protein>
    <recommendedName>
        <fullName evidence="4">Histone chaperone RTT106</fullName>
    </recommendedName>
    <alternativeName>
        <fullName evidence="5">Histone chaperone rtt106</fullName>
    </alternativeName>
</protein>
<keyword evidence="9" id="KW-0804">Transcription</keyword>
<keyword evidence="11" id="KW-0539">Nucleus</keyword>
<dbReference type="InterPro" id="IPR040770">
    <property type="entry name" value="Rtt106_PH"/>
</dbReference>
<keyword evidence="15" id="KW-1185">Reference proteome</keyword>
<proteinExistence type="inferred from homology"/>
<name>A0AAV5QHE3_9ASCO</name>
<keyword evidence="8" id="KW-0238">DNA-binding</keyword>
<feature type="compositionally biased region" description="Acidic residues" evidence="12">
    <location>
        <begin position="339"/>
        <end position="398"/>
    </location>
</feature>
<dbReference type="Pfam" id="PF08512">
    <property type="entry name" value="Rttp106-like_middle"/>
    <property type="match status" value="1"/>
</dbReference>
<evidence type="ECO:0000256" key="8">
    <source>
        <dbReference type="ARBA" id="ARBA00023125"/>
    </source>
</evidence>
<dbReference type="Pfam" id="PF18469">
    <property type="entry name" value="PH_18"/>
    <property type="match status" value="1"/>
</dbReference>
<dbReference type="RefSeq" id="XP_064851360.1">
    <property type="nucleotide sequence ID" value="XM_064995288.1"/>
</dbReference>
<dbReference type="GO" id="GO:0042393">
    <property type="term" value="F:histone binding"/>
    <property type="evidence" value="ECO:0007669"/>
    <property type="project" value="TreeGrafter"/>
</dbReference>
<dbReference type="AlphaFoldDB" id="A0AAV5QHE3"/>
<evidence type="ECO:0000259" key="13">
    <source>
        <dbReference type="SMART" id="SM01287"/>
    </source>
</evidence>
<dbReference type="Gene3D" id="2.30.29.120">
    <property type="match status" value="1"/>
</dbReference>
<dbReference type="GeneID" id="90072339"/>
<dbReference type="Pfam" id="PF18215">
    <property type="entry name" value="Rtt106_N"/>
    <property type="match status" value="1"/>
</dbReference>
<dbReference type="SMART" id="SM01287">
    <property type="entry name" value="Rtt106"/>
    <property type="match status" value="1"/>
</dbReference>
<dbReference type="GO" id="GO:0005694">
    <property type="term" value="C:chromosome"/>
    <property type="evidence" value="ECO:0007669"/>
    <property type="project" value="UniProtKB-SubCell"/>
</dbReference>
<comment type="subcellular location">
    <subcellularLocation>
        <location evidence="2">Chromosome</location>
    </subcellularLocation>
    <subcellularLocation>
        <location evidence="1">Nucleus</location>
    </subcellularLocation>
</comment>
<dbReference type="Gene3D" id="2.30.29.30">
    <property type="entry name" value="Pleckstrin-homology domain (PH domain)/Phosphotyrosine-binding domain (PTB)"/>
    <property type="match status" value="1"/>
</dbReference>
<dbReference type="Proteomes" id="UP001360560">
    <property type="component" value="Unassembled WGS sequence"/>
</dbReference>
<dbReference type="InterPro" id="IPR040993">
    <property type="entry name" value="Rtt106_N"/>
</dbReference>
<comment type="similarity">
    <text evidence="3">Belongs to the RTT106 family.</text>
</comment>
<reference evidence="14 15" key="1">
    <citation type="journal article" date="2023" name="Elife">
        <title>Identification of key yeast species and microbe-microbe interactions impacting larval growth of Drosophila in the wild.</title>
        <authorList>
            <person name="Mure A."/>
            <person name="Sugiura Y."/>
            <person name="Maeda R."/>
            <person name="Honda K."/>
            <person name="Sakurai N."/>
            <person name="Takahashi Y."/>
            <person name="Watada M."/>
            <person name="Katoh T."/>
            <person name="Gotoh A."/>
            <person name="Gotoh Y."/>
            <person name="Taniguchi I."/>
            <person name="Nakamura K."/>
            <person name="Hayashi T."/>
            <person name="Katayama T."/>
            <person name="Uemura T."/>
            <person name="Hattori Y."/>
        </authorList>
    </citation>
    <scope>NUCLEOTIDE SEQUENCE [LARGE SCALE GENOMIC DNA]</scope>
    <source>
        <strain evidence="14 15">SC-9</strain>
    </source>
</reference>
<gene>
    <name evidence="14" type="ORF">DASC09_016850</name>
</gene>
<dbReference type="GO" id="GO:0003677">
    <property type="term" value="F:DNA binding"/>
    <property type="evidence" value="ECO:0007669"/>
    <property type="project" value="UniProtKB-KW"/>
</dbReference>
<evidence type="ECO:0000256" key="6">
    <source>
        <dbReference type="ARBA" id="ARBA00022454"/>
    </source>
</evidence>
<dbReference type="InterPro" id="IPR011993">
    <property type="entry name" value="PH-like_dom_sf"/>
</dbReference>
<evidence type="ECO:0000313" key="15">
    <source>
        <dbReference type="Proteomes" id="UP001360560"/>
    </source>
</evidence>
<dbReference type="GO" id="GO:0031491">
    <property type="term" value="F:nucleosome binding"/>
    <property type="evidence" value="ECO:0007669"/>
    <property type="project" value="TreeGrafter"/>
</dbReference>
<dbReference type="Gene3D" id="6.10.10.70">
    <property type="entry name" value="RTT106-like"/>
    <property type="match status" value="1"/>
</dbReference>
<evidence type="ECO:0000256" key="11">
    <source>
        <dbReference type="ARBA" id="ARBA00023242"/>
    </source>
</evidence>
<dbReference type="PANTHER" id="PTHR45849">
    <property type="entry name" value="FACT COMPLEX SUBUNIT SSRP1"/>
    <property type="match status" value="1"/>
</dbReference>
<accession>A0AAV5QHE3</accession>
<dbReference type="InterPro" id="IPR044891">
    <property type="entry name" value="Rtt106_N_sf"/>
</dbReference>
<organism evidence="14 15">
    <name type="scientific">Saccharomycopsis crataegensis</name>
    <dbReference type="NCBI Taxonomy" id="43959"/>
    <lineage>
        <taxon>Eukaryota</taxon>
        <taxon>Fungi</taxon>
        <taxon>Dikarya</taxon>
        <taxon>Ascomycota</taxon>
        <taxon>Saccharomycotina</taxon>
        <taxon>Saccharomycetes</taxon>
        <taxon>Saccharomycopsidaceae</taxon>
        <taxon>Saccharomycopsis</taxon>
    </lineage>
</organism>
<evidence type="ECO:0000256" key="1">
    <source>
        <dbReference type="ARBA" id="ARBA00004123"/>
    </source>
</evidence>
<dbReference type="PANTHER" id="PTHR45849:SF3">
    <property type="entry name" value="HISTONE CHAPERONE RTT106"/>
    <property type="match status" value="1"/>
</dbReference>
<evidence type="ECO:0000256" key="4">
    <source>
        <dbReference type="ARBA" id="ARBA00017355"/>
    </source>
</evidence>
<feature type="region of interest" description="Disordered" evidence="12">
    <location>
        <begin position="336"/>
        <end position="398"/>
    </location>
</feature>
<evidence type="ECO:0000256" key="3">
    <source>
        <dbReference type="ARBA" id="ARBA00006159"/>
    </source>
</evidence>
<feature type="domain" description="Histone chaperone RTT106/FACT complex subunit SPT16-like middle" evidence="13">
    <location>
        <begin position="208"/>
        <end position="306"/>
    </location>
</feature>
<keyword evidence="6" id="KW-0158">Chromosome</keyword>
<sequence>MSFLETLPPDLKEKIVSVIRSNPESIDAFNSLYFHAVQAQAAIANDGTNKRRKLAGGESDPVTIDKQSTILLLPKLSFQSPIRKKLNLVFSLNKSTQKPVLAIIKDEGYETPELVLTNLTTTNIRFSAFLPVPEKPKLQCLVLFYEENLGSKYNNDPLILNFNHEALVKDLMTSKVLSASDKNYKNRIIRQASICGFKIDDPFINHDSFFVDAHKGTKEGTLYFLPTNIIFGFKKPILLFDSKDIKSITYSSITRITFNITLLVSKHNSETGEVAEERIEFSMIDQAEFSKIDGYIKAKEVVDNSMAEELKAKPVLVSKNRELENPLKQDVVGILQEEPANDSDDEDEDGTYQIGEEEDEDDSDESYGSDDGGEDDGDDSDSDSEEEEEEEEENQHNE</sequence>